<dbReference type="AlphaFoldDB" id="A0AAJ0XFJ2"/>
<evidence type="ECO:0000256" key="5">
    <source>
        <dbReference type="ARBA" id="ARBA00022475"/>
    </source>
</evidence>
<dbReference type="NCBIfam" id="TIGR00439">
    <property type="entry name" value="FtsX_Gneg"/>
    <property type="match status" value="1"/>
</dbReference>
<comment type="function">
    <text evidence="12">Part of the ABC transporter FtsEX involved in cellular division.</text>
</comment>
<sequence>MTRRRFQPVNRRRPRSPGLSRRRLSAWLEQHRESALESLWRMLRQPLATLMTVAAVAIALALPTALVVVLDNLRTLGGDWQRSAAVSVFLAQDLDEAEGARLRERIAQRPEVATVALISRAEGLAEFRAYSGLGGALDQLNENPLPVVLELQLHPSALEPTHLTPFLATIEALPEVAFLREDAQWAQRFQAILGLLRAGVALLALLLGLGVLLVIGNTIRLEIENRRDEIHIMSLVGATNSFARRRFLYSGAWYGLLGGLLAWLLVTLMVWLLADQAASLANLYHRSFALQGLGVADVATLFAGSALLGILGSWIAVGRHLGLSDDI</sequence>
<evidence type="ECO:0000256" key="1">
    <source>
        <dbReference type="ARBA" id="ARBA00004429"/>
    </source>
</evidence>
<dbReference type="EMBL" id="NHSF01000059">
    <property type="protein sequence ID" value="MBK5931049.1"/>
    <property type="molecule type" value="Genomic_DNA"/>
</dbReference>
<comment type="subunit">
    <text evidence="3">Forms a membrane-associated complex with FtsE.</text>
</comment>
<feature type="transmembrane region" description="Helical" evidence="13">
    <location>
        <begin position="294"/>
        <end position="317"/>
    </location>
</feature>
<dbReference type="GO" id="GO:0051301">
    <property type="term" value="P:cell division"/>
    <property type="evidence" value="ECO:0007669"/>
    <property type="project" value="UniProtKB-KW"/>
</dbReference>
<evidence type="ECO:0000256" key="11">
    <source>
        <dbReference type="ARBA" id="ARBA00023306"/>
    </source>
</evidence>
<dbReference type="InterPro" id="IPR040690">
    <property type="entry name" value="FtsX_ECD"/>
</dbReference>
<reference evidence="16" key="1">
    <citation type="submission" date="2017-05" db="EMBL/GenBank/DDBJ databases">
        <authorList>
            <person name="Imhoff J.F."/>
            <person name="Rahn T."/>
            <person name="Kuenzel S."/>
            <person name="Neulinger S.C."/>
        </authorList>
    </citation>
    <scope>NUCLEOTIDE SEQUENCE</scope>
    <source>
        <strain evidence="16">DSM 4395</strain>
    </source>
</reference>
<dbReference type="RefSeq" id="WP_201245866.1">
    <property type="nucleotide sequence ID" value="NZ_NHSF01000059.1"/>
</dbReference>
<keyword evidence="17" id="KW-1185">Reference proteome</keyword>
<evidence type="ECO:0000256" key="3">
    <source>
        <dbReference type="ARBA" id="ARBA00011160"/>
    </source>
</evidence>
<dbReference type="PANTHER" id="PTHR47755:SF1">
    <property type="entry name" value="CELL DIVISION PROTEIN FTSX"/>
    <property type="match status" value="1"/>
</dbReference>
<keyword evidence="7 12" id="KW-0132">Cell division</keyword>
<dbReference type="GO" id="GO:0005886">
    <property type="term" value="C:plasma membrane"/>
    <property type="evidence" value="ECO:0007669"/>
    <property type="project" value="UniProtKB-SubCell"/>
</dbReference>
<comment type="subcellular location">
    <subcellularLocation>
        <location evidence="1">Cell inner membrane</location>
        <topology evidence="1">Multi-pass membrane protein</topology>
    </subcellularLocation>
</comment>
<dbReference type="PIRSF" id="PIRSF003097">
    <property type="entry name" value="FtsX"/>
    <property type="match status" value="1"/>
</dbReference>
<keyword evidence="10 12" id="KW-0472">Membrane</keyword>
<keyword evidence="9 13" id="KW-1133">Transmembrane helix</keyword>
<dbReference type="InterPro" id="IPR003838">
    <property type="entry name" value="ABC3_permease_C"/>
</dbReference>
<keyword evidence="11 12" id="KW-0131">Cell cycle</keyword>
<protein>
    <recommendedName>
        <fullName evidence="4 12">Cell division protein FtsX</fullName>
    </recommendedName>
</protein>
<accession>A0AAJ0XFJ2</accession>
<feature type="transmembrane region" description="Helical" evidence="13">
    <location>
        <begin position="47"/>
        <end position="70"/>
    </location>
</feature>
<evidence type="ECO:0000256" key="13">
    <source>
        <dbReference type="SAM" id="Phobius"/>
    </source>
</evidence>
<evidence type="ECO:0000259" key="14">
    <source>
        <dbReference type="Pfam" id="PF02687"/>
    </source>
</evidence>
<organism evidence="16 17">
    <name type="scientific">Halochromatium salexigens</name>
    <name type="common">Chromatium salexigens</name>
    <dbReference type="NCBI Taxonomy" id="49447"/>
    <lineage>
        <taxon>Bacteria</taxon>
        <taxon>Pseudomonadati</taxon>
        <taxon>Pseudomonadota</taxon>
        <taxon>Gammaproteobacteria</taxon>
        <taxon>Chromatiales</taxon>
        <taxon>Chromatiaceae</taxon>
        <taxon>Halochromatium</taxon>
    </lineage>
</organism>
<dbReference type="Gene3D" id="3.30.70.3040">
    <property type="match status" value="1"/>
</dbReference>
<evidence type="ECO:0000256" key="7">
    <source>
        <dbReference type="ARBA" id="ARBA00022618"/>
    </source>
</evidence>
<name>A0AAJ0XFJ2_HALSE</name>
<dbReference type="GO" id="GO:0032153">
    <property type="term" value="C:cell division site"/>
    <property type="evidence" value="ECO:0007669"/>
    <property type="project" value="TreeGrafter"/>
</dbReference>
<keyword evidence="8 13" id="KW-0812">Transmembrane</keyword>
<feature type="transmembrane region" description="Helical" evidence="13">
    <location>
        <begin position="195"/>
        <end position="216"/>
    </location>
</feature>
<evidence type="ECO:0000256" key="8">
    <source>
        <dbReference type="ARBA" id="ARBA00022692"/>
    </source>
</evidence>
<evidence type="ECO:0000259" key="15">
    <source>
        <dbReference type="Pfam" id="PF18075"/>
    </source>
</evidence>
<gene>
    <name evidence="16" type="ORF">CCR82_11070</name>
</gene>
<keyword evidence="5 12" id="KW-1003">Cell membrane</keyword>
<feature type="transmembrane region" description="Helical" evidence="13">
    <location>
        <begin position="252"/>
        <end position="274"/>
    </location>
</feature>
<evidence type="ECO:0000313" key="17">
    <source>
        <dbReference type="Proteomes" id="UP001296967"/>
    </source>
</evidence>
<evidence type="ECO:0000256" key="2">
    <source>
        <dbReference type="ARBA" id="ARBA00007379"/>
    </source>
</evidence>
<feature type="domain" description="FtsX extracellular" evidence="15">
    <location>
        <begin position="85"/>
        <end position="176"/>
    </location>
</feature>
<evidence type="ECO:0000256" key="12">
    <source>
        <dbReference type="PIRNR" id="PIRNR003097"/>
    </source>
</evidence>
<keyword evidence="6 12" id="KW-0997">Cell inner membrane</keyword>
<evidence type="ECO:0000256" key="9">
    <source>
        <dbReference type="ARBA" id="ARBA00022989"/>
    </source>
</evidence>
<reference evidence="16" key="2">
    <citation type="journal article" date="2020" name="Microorganisms">
        <title>Osmotic Adaptation and Compatible Solute Biosynthesis of Phototrophic Bacteria as Revealed from Genome Analyses.</title>
        <authorList>
            <person name="Imhoff J.F."/>
            <person name="Rahn T."/>
            <person name="Kunzel S."/>
            <person name="Keller A."/>
            <person name="Neulinger S.C."/>
        </authorList>
    </citation>
    <scope>NUCLEOTIDE SEQUENCE</scope>
    <source>
        <strain evidence="16">DSM 4395</strain>
    </source>
</reference>
<proteinExistence type="inferred from homology"/>
<evidence type="ECO:0000256" key="4">
    <source>
        <dbReference type="ARBA" id="ARBA00021907"/>
    </source>
</evidence>
<comment type="similarity">
    <text evidence="2 12">Belongs to the ABC-4 integral membrane protein family. FtsX subfamily.</text>
</comment>
<dbReference type="PANTHER" id="PTHR47755">
    <property type="entry name" value="CELL DIVISION PROTEIN FTSX"/>
    <property type="match status" value="1"/>
</dbReference>
<dbReference type="InterPro" id="IPR004513">
    <property type="entry name" value="FtsX"/>
</dbReference>
<dbReference type="Pfam" id="PF02687">
    <property type="entry name" value="FtsX"/>
    <property type="match status" value="1"/>
</dbReference>
<dbReference type="InterPro" id="IPR047590">
    <property type="entry name" value="FtsX_proteobact-type"/>
</dbReference>
<feature type="domain" description="ABC3 transporter permease C-terminal" evidence="14">
    <location>
        <begin position="202"/>
        <end position="319"/>
    </location>
</feature>
<evidence type="ECO:0000313" key="16">
    <source>
        <dbReference type="EMBL" id="MBK5931049.1"/>
    </source>
</evidence>
<dbReference type="Pfam" id="PF18075">
    <property type="entry name" value="FtsX_ECD"/>
    <property type="match status" value="1"/>
</dbReference>
<comment type="caution">
    <text evidence="16">The sequence shown here is derived from an EMBL/GenBank/DDBJ whole genome shotgun (WGS) entry which is preliminary data.</text>
</comment>
<evidence type="ECO:0000256" key="10">
    <source>
        <dbReference type="ARBA" id="ARBA00023136"/>
    </source>
</evidence>
<evidence type="ECO:0000256" key="6">
    <source>
        <dbReference type="ARBA" id="ARBA00022519"/>
    </source>
</evidence>
<dbReference type="Proteomes" id="UP001296967">
    <property type="component" value="Unassembled WGS sequence"/>
</dbReference>